<evidence type="ECO:0000313" key="3">
    <source>
        <dbReference type="EMBL" id="QGV79074.1"/>
    </source>
</evidence>
<feature type="region of interest" description="Disordered" evidence="1">
    <location>
        <begin position="1"/>
        <end position="75"/>
    </location>
</feature>
<accession>A0A6I6F889</accession>
<organism evidence="3 4">
    <name type="scientific">Streptomyces ficellus</name>
    <dbReference type="NCBI Taxonomy" id="1977088"/>
    <lineage>
        <taxon>Bacteria</taxon>
        <taxon>Bacillati</taxon>
        <taxon>Actinomycetota</taxon>
        <taxon>Actinomycetes</taxon>
        <taxon>Kitasatosporales</taxon>
        <taxon>Streptomycetaceae</taxon>
        <taxon>Streptomyces</taxon>
    </lineage>
</organism>
<evidence type="ECO:0000313" key="4">
    <source>
        <dbReference type="Proteomes" id="UP000422572"/>
    </source>
</evidence>
<feature type="compositionally biased region" description="Basic and acidic residues" evidence="1">
    <location>
        <begin position="1"/>
        <end position="12"/>
    </location>
</feature>
<feature type="compositionally biased region" description="Basic and acidic residues" evidence="1">
    <location>
        <begin position="20"/>
        <end position="49"/>
    </location>
</feature>
<evidence type="ECO:0000256" key="2">
    <source>
        <dbReference type="SAM" id="Phobius"/>
    </source>
</evidence>
<reference evidence="3 4" key="1">
    <citation type="submission" date="2018-12" db="EMBL/GenBank/DDBJ databases">
        <title>Complete genome sequence of Streptomyces ficellus NRRL8067, the producer of ficellomycin, feldamycin and nojirimycin.</title>
        <authorList>
            <person name="Zhang H."/>
            <person name="Yue R."/>
            <person name="Liu Y."/>
            <person name="Li M."/>
            <person name="Mu H."/>
            <person name="Zhang J."/>
        </authorList>
    </citation>
    <scope>NUCLEOTIDE SEQUENCE [LARGE SCALE GENOMIC DNA]</scope>
    <source>
        <strain evidence="3 4">NRRL 8067</strain>
    </source>
</reference>
<sequence>MGRGAAEERPEDGSSVSDEEWARFLREAGEGHGADAPKEPSADERERRAGRTARPAQPEGWRTGPAWREPDGRATRRRRWTGALGVLLAAGLVVVAVRPELVTDRFGGTGHAEATAPLAGAGAGDVPTLKEPFRGSPAAGWADGADGIEVPGAEAVAGMTRQQVAQALDNTKKLLVAANLDPATLRGEHPRAALDLLDPLQPSGRGALEKALADPGPDSDPLWLFSRFDPSEVVPAGDVVKVRGTLTYGKGERAGEMRVHADYTFVYPVVKAAPGSTEVARTVVRRQMTLALHDPVTFRATPGKLSVLRMDESAGNDDCSRAHDGFLHPRFTSDLLAGEDGGGTGKAFDPYDRTKPLAEQPDWCGTVSRT</sequence>
<dbReference type="Proteomes" id="UP000422572">
    <property type="component" value="Chromosome"/>
</dbReference>
<keyword evidence="2" id="KW-1133">Transmembrane helix</keyword>
<evidence type="ECO:0000256" key="1">
    <source>
        <dbReference type="SAM" id="MobiDB-lite"/>
    </source>
</evidence>
<dbReference type="RefSeq" id="WP_156692836.1">
    <property type="nucleotide sequence ID" value="NZ_CP034279.1"/>
</dbReference>
<keyword evidence="2" id="KW-0812">Transmembrane</keyword>
<dbReference type="AlphaFoldDB" id="A0A6I6F889"/>
<gene>
    <name evidence="3" type="ORF">EIZ62_13025</name>
</gene>
<keyword evidence="2" id="KW-0472">Membrane</keyword>
<proteinExistence type="predicted"/>
<dbReference type="KEGG" id="sfic:EIZ62_13025"/>
<dbReference type="OrthoDB" id="3419910at2"/>
<feature type="transmembrane region" description="Helical" evidence="2">
    <location>
        <begin position="80"/>
        <end position="97"/>
    </location>
</feature>
<protein>
    <submittedName>
        <fullName evidence="3">Uncharacterized protein</fullName>
    </submittedName>
</protein>
<dbReference type="EMBL" id="CP034279">
    <property type="protein sequence ID" value="QGV79074.1"/>
    <property type="molecule type" value="Genomic_DNA"/>
</dbReference>
<name>A0A6I6F889_9ACTN</name>
<keyword evidence="4" id="KW-1185">Reference proteome</keyword>